<organism evidence="1 2">
    <name type="scientific">Pristionchus fissidentatus</name>
    <dbReference type="NCBI Taxonomy" id="1538716"/>
    <lineage>
        <taxon>Eukaryota</taxon>
        <taxon>Metazoa</taxon>
        <taxon>Ecdysozoa</taxon>
        <taxon>Nematoda</taxon>
        <taxon>Chromadorea</taxon>
        <taxon>Rhabditida</taxon>
        <taxon>Rhabditina</taxon>
        <taxon>Diplogasteromorpha</taxon>
        <taxon>Diplogasteroidea</taxon>
        <taxon>Neodiplogasteridae</taxon>
        <taxon>Pristionchus</taxon>
    </lineage>
</organism>
<feature type="non-terminal residue" evidence="1">
    <location>
        <position position="1"/>
    </location>
</feature>
<dbReference type="AlphaFoldDB" id="A0AAV5V4B1"/>
<keyword evidence="2" id="KW-1185">Reference proteome</keyword>
<proteinExistence type="predicted"/>
<dbReference type="EMBL" id="BTSY01000002">
    <property type="protein sequence ID" value="GMT13360.1"/>
    <property type="molecule type" value="Genomic_DNA"/>
</dbReference>
<evidence type="ECO:0000313" key="1">
    <source>
        <dbReference type="EMBL" id="GMT13360.1"/>
    </source>
</evidence>
<evidence type="ECO:0000313" key="2">
    <source>
        <dbReference type="Proteomes" id="UP001432322"/>
    </source>
</evidence>
<gene>
    <name evidence="1" type="ORF">PFISCL1PPCAC_4657</name>
</gene>
<reference evidence="1" key="1">
    <citation type="submission" date="2023-10" db="EMBL/GenBank/DDBJ databases">
        <title>Genome assembly of Pristionchus species.</title>
        <authorList>
            <person name="Yoshida K."/>
            <person name="Sommer R.J."/>
        </authorList>
    </citation>
    <scope>NUCLEOTIDE SEQUENCE</scope>
    <source>
        <strain evidence="1">RS5133</strain>
    </source>
</reference>
<accession>A0AAV5V4B1</accession>
<evidence type="ECO:0008006" key="3">
    <source>
        <dbReference type="Google" id="ProtNLM"/>
    </source>
</evidence>
<name>A0AAV5V4B1_9BILA</name>
<protein>
    <recommendedName>
        <fullName evidence="3">MADF domain-containing protein</fullName>
    </recommendedName>
</protein>
<sequence>ETDTAPRTTPHEREVVLTVIWEYRSYTLEGSTERAPDWNRQRDDVWIRVAQTVGKKLAMKDYTVSRCKTIRQENENLGHVELPIQSTNRRWCGSSCRGSYR</sequence>
<dbReference type="Proteomes" id="UP001432322">
    <property type="component" value="Unassembled WGS sequence"/>
</dbReference>
<comment type="caution">
    <text evidence="1">The sequence shown here is derived from an EMBL/GenBank/DDBJ whole genome shotgun (WGS) entry which is preliminary data.</text>
</comment>